<dbReference type="EMBL" id="CAAALY010008179">
    <property type="protein sequence ID" value="VEL10146.1"/>
    <property type="molecule type" value="Genomic_DNA"/>
</dbReference>
<protein>
    <submittedName>
        <fullName evidence="1">Uncharacterized protein</fullName>
    </submittedName>
</protein>
<reference evidence="1" key="1">
    <citation type="submission" date="2018-11" db="EMBL/GenBank/DDBJ databases">
        <authorList>
            <consortium name="Pathogen Informatics"/>
        </authorList>
    </citation>
    <scope>NUCLEOTIDE SEQUENCE</scope>
</reference>
<dbReference type="AlphaFoldDB" id="A0A448WF89"/>
<dbReference type="Proteomes" id="UP000784294">
    <property type="component" value="Unassembled WGS sequence"/>
</dbReference>
<organism evidence="1 2">
    <name type="scientific">Protopolystoma xenopodis</name>
    <dbReference type="NCBI Taxonomy" id="117903"/>
    <lineage>
        <taxon>Eukaryota</taxon>
        <taxon>Metazoa</taxon>
        <taxon>Spiralia</taxon>
        <taxon>Lophotrochozoa</taxon>
        <taxon>Platyhelminthes</taxon>
        <taxon>Monogenea</taxon>
        <taxon>Polyopisthocotylea</taxon>
        <taxon>Polystomatidea</taxon>
        <taxon>Polystomatidae</taxon>
        <taxon>Protopolystoma</taxon>
    </lineage>
</organism>
<evidence type="ECO:0000313" key="2">
    <source>
        <dbReference type="Proteomes" id="UP000784294"/>
    </source>
</evidence>
<comment type="caution">
    <text evidence="1">The sequence shown here is derived from an EMBL/GenBank/DDBJ whole genome shotgun (WGS) entry which is preliminary data.</text>
</comment>
<proteinExistence type="predicted"/>
<accession>A0A448WF89</accession>
<evidence type="ECO:0000313" key="1">
    <source>
        <dbReference type="EMBL" id="VEL10146.1"/>
    </source>
</evidence>
<gene>
    <name evidence="1" type="ORF">PXEA_LOCUS3586</name>
</gene>
<keyword evidence="2" id="KW-1185">Reference proteome</keyword>
<name>A0A448WF89_9PLAT</name>
<sequence length="154" mass="16757">MHTDSLKPLVYGRGLAAGLIGVFNEFEIDLRPCQLWPLASVRPETSGDCLGLSVSMTGPRGVRVPILSRLAFWPKSDRTKLKQTGPQEAPADVGSVGGESKVVIRRNPSASRESTKAVATFEAVDMIQLGVGSPDRVFCTYFPQEQGRFLFFSV</sequence>